<feature type="coiled-coil region" evidence="1">
    <location>
        <begin position="131"/>
        <end position="158"/>
    </location>
</feature>
<name>K0TNK7_THAOC</name>
<keyword evidence="4" id="KW-1185">Reference proteome</keyword>
<accession>K0TNK7</accession>
<evidence type="ECO:0000256" key="2">
    <source>
        <dbReference type="SAM" id="MobiDB-lite"/>
    </source>
</evidence>
<feature type="region of interest" description="Disordered" evidence="2">
    <location>
        <begin position="533"/>
        <end position="552"/>
    </location>
</feature>
<dbReference type="SUPFAM" id="SSF52047">
    <property type="entry name" value="RNI-like"/>
    <property type="match status" value="1"/>
</dbReference>
<feature type="compositionally biased region" description="Low complexity" evidence="2">
    <location>
        <begin position="674"/>
        <end position="693"/>
    </location>
</feature>
<keyword evidence="1" id="KW-0175">Coiled coil</keyword>
<feature type="compositionally biased region" description="Basic residues" evidence="2">
    <location>
        <begin position="590"/>
        <end position="602"/>
    </location>
</feature>
<protein>
    <submittedName>
        <fullName evidence="3">Uncharacterized protein</fullName>
    </submittedName>
</protein>
<gene>
    <name evidence="3" type="ORF">THAOC_00972</name>
</gene>
<reference evidence="3 4" key="1">
    <citation type="journal article" date="2012" name="Genome Biol.">
        <title>Genome and low-iron response of an oceanic diatom adapted to chronic iron limitation.</title>
        <authorList>
            <person name="Lommer M."/>
            <person name="Specht M."/>
            <person name="Roy A.S."/>
            <person name="Kraemer L."/>
            <person name="Andreson R."/>
            <person name="Gutowska M.A."/>
            <person name="Wolf J."/>
            <person name="Bergner S.V."/>
            <person name="Schilhabel M.B."/>
            <person name="Klostermeier U.C."/>
            <person name="Beiko R.G."/>
            <person name="Rosenstiel P."/>
            <person name="Hippler M."/>
            <person name="Laroche J."/>
        </authorList>
    </citation>
    <scope>NUCLEOTIDE SEQUENCE [LARGE SCALE GENOMIC DNA]</scope>
    <source>
        <strain evidence="3 4">CCMP1005</strain>
    </source>
</reference>
<organism evidence="3 4">
    <name type="scientific">Thalassiosira oceanica</name>
    <name type="common">Marine diatom</name>
    <dbReference type="NCBI Taxonomy" id="159749"/>
    <lineage>
        <taxon>Eukaryota</taxon>
        <taxon>Sar</taxon>
        <taxon>Stramenopiles</taxon>
        <taxon>Ochrophyta</taxon>
        <taxon>Bacillariophyta</taxon>
        <taxon>Coscinodiscophyceae</taxon>
        <taxon>Thalassiosirophycidae</taxon>
        <taxon>Thalassiosirales</taxon>
        <taxon>Thalassiosiraceae</taxon>
        <taxon>Thalassiosira</taxon>
    </lineage>
</organism>
<evidence type="ECO:0000256" key="1">
    <source>
        <dbReference type="SAM" id="Coils"/>
    </source>
</evidence>
<comment type="caution">
    <text evidence="3">The sequence shown here is derived from an EMBL/GenBank/DDBJ whole genome shotgun (WGS) entry which is preliminary data.</text>
</comment>
<dbReference type="Proteomes" id="UP000266841">
    <property type="component" value="Unassembled WGS sequence"/>
</dbReference>
<feature type="region of interest" description="Disordered" evidence="2">
    <location>
        <begin position="575"/>
        <end position="693"/>
    </location>
</feature>
<feature type="compositionally biased region" description="Basic and acidic residues" evidence="2">
    <location>
        <begin position="533"/>
        <end position="542"/>
    </location>
</feature>
<dbReference type="EMBL" id="AGNL01001171">
    <property type="protein sequence ID" value="EJK77211.1"/>
    <property type="molecule type" value="Genomic_DNA"/>
</dbReference>
<evidence type="ECO:0000313" key="4">
    <source>
        <dbReference type="Proteomes" id="UP000266841"/>
    </source>
</evidence>
<dbReference type="Gene3D" id="3.80.10.10">
    <property type="entry name" value="Ribonuclease Inhibitor"/>
    <property type="match status" value="1"/>
</dbReference>
<dbReference type="OrthoDB" id="188902at2759"/>
<feature type="non-terminal residue" evidence="3">
    <location>
        <position position="693"/>
    </location>
</feature>
<proteinExistence type="predicted"/>
<sequence>MPAMPAVPSSKLLTNFHHHGDKEQRGGLVLRGGLDWTCTPSLLRGGQLSDLCVTLGDSQLQASRSGPRPDRTLLPSQHPNGGLTNWSLSVVLPGTCDGAAILAKRPAMEVPRKRAKACPGDDTADGGVAASTAARQQIAELRAELAKCKREHEQVVRDLSRRHDQMVRDQNRAIEWALTVKSIPRGHWLEKGHTGEYAGAMKRLLDRFKRTIRELRTGTVGNRINVRFNLRDEEGHEVTADHDDSLTSYWKELANALVYWSEYHANDKTLEITIDHIETPDAVLDVLRPAIKQSKVKNIAIDGDGTPKPWKLAAFIEDIIQTNHTVTGVVFTGVMLSNKEWGTICNAIRIRHQSATMEIFQVWRCFVDGVNMEVIKKILTSNSAEDNHFNDADAAVLANSLSSNTNLTALHVGQNNITEEGRLAFLRTIFDVSSLASCAASNHNCHVFGLEKDISALNDYEDRHHNKWEKIFAMLALSGDDSFMNTALLRGIPTYLMPKLLDVAGTQEDEGNSKITDLYLELTGTKRRQNHDVWDNLEHSRSESSLGRPGTVSAHSVDLFGPILLQCTVENLPRVLPGEGEPTASSPGRRPPRCPPPRRRPGRTGLAPPALGPGGAGGGTRPRPSPHSSTTGRRTDSDPPLSREASLSVHSVSTRGRGDGVVGHPPPPGGGAEGAASSSPGTASPAVPIDKHR</sequence>
<dbReference type="AlphaFoldDB" id="K0TNK7"/>
<dbReference type="InterPro" id="IPR032675">
    <property type="entry name" value="LRR_dom_sf"/>
</dbReference>
<evidence type="ECO:0000313" key="3">
    <source>
        <dbReference type="EMBL" id="EJK77211.1"/>
    </source>
</evidence>
<feature type="region of interest" description="Disordered" evidence="2">
    <location>
        <begin position="60"/>
        <end position="80"/>
    </location>
</feature>